<organism evidence="1 2">
    <name type="scientific">Prototheca wickerhamii</name>
    <dbReference type="NCBI Taxonomy" id="3111"/>
    <lineage>
        <taxon>Eukaryota</taxon>
        <taxon>Viridiplantae</taxon>
        <taxon>Chlorophyta</taxon>
        <taxon>core chlorophytes</taxon>
        <taxon>Trebouxiophyceae</taxon>
        <taxon>Chlorellales</taxon>
        <taxon>Chlorellaceae</taxon>
        <taxon>Prototheca</taxon>
    </lineage>
</organism>
<name>A0AAD9IIU9_PROWI</name>
<dbReference type="PANTHER" id="PTHR33825:SF5">
    <property type="entry name" value="TRANSMEMBRANE PROTEIN"/>
    <property type="match status" value="1"/>
</dbReference>
<evidence type="ECO:0000313" key="1">
    <source>
        <dbReference type="EMBL" id="KAK2077934.1"/>
    </source>
</evidence>
<gene>
    <name evidence="1" type="ORF">QBZ16_003802</name>
</gene>
<accession>A0AAD9IIU9</accession>
<dbReference type="PANTHER" id="PTHR33825">
    <property type="entry name" value="CHITINASE-LIKE PROTEIN"/>
    <property type="match status" value="1"/>
</dbReference>
<sequence length="151" mass="15809">MSATRTEVPHTAAAVRLTGLEISDCVQELNGLGQDLGKGLRTTAKTVVSAEQNLREGLTQAALAMNDIVWPAVKRRAPIVRDQIKAAASERAKLPDGVEAVRDGLARVTGVSKGVRSGATALKGVGTAVSMANSVAKYDGFGKHDDGEKRM</sequence>
<dbReference type="EMBL" id="JASFZW010000005">
    <property type="protein sequence ID" value="KAK2077934.1"/>
    <property type="molecule type" value="Genomic_DNA"/>
</dbReference>
<reference evidence="1" key="1">
    <citation type="submission" date="2021-01" db="EMBL/GenBank/DDBJ databases">
        <authorList>
            <person name="Eckstrom K.M.E."/>
        </authorList>
    </citation>
    <scope>NUCLEOTIDE SEQUENCE</scope>
    <source>
        <strain evidence="1">UVCC 0001</strain>
    </source>
</reference>
<proteinExistence type="predicted"/>
<comment type="caution">
    <text evidence="1">The sequence shown here is derived from an EMBL/GenBank/DDBJ whole genome shotgun (WGS) entry which is preliminary data.</text>
</comment>
<keyword evidence="2" id="KW-1185">Reference proteome</keyword>
<dbReference type="AlphaFoldDB" id="A0AAD9IIU9"/>
<dbReference type="Proteomes" id="UP001255856">
    <property type="component" value="Unassembled WGS sequence"/>
</dbReference>
<protein>
    <submittedName>
        <fullName evidence="1">Uncharacterized protein</fullName>
    </submittedName>
</protein>
<evidence type="ECO:0000313" key="2">
    <source>
        <dbReference type="Proteomes" id="UP001255856"/>
    </source>
</evidence>